<evidence type="ECO:0000259" key="3">
    <source>
        <dbReference type="Pfam" id="PF00535"/>
    </source>
</evidence>
<dbReference type="InterPro" id="IPR001173">
    <property type="entry name" value="Glyco_trans_2-like"/>
</dbReference>
<dbReference type="Pfam" id="PF00535">
    <property type="entry name" value="Glycos_transf_2"/>
    <property type="match status" value="1"/>
</dbReference>
<name>A0ABT8W4N9_9GAMM</name>
<evidence type="ECO:0000313" key="5">
    <source>
        <dbReference type="Proteomes" id="UP001168640"/>
    </source>
</evidence>
<dbReference type="GO" id="GO:0016757">
    <property type="term" value="F:glycosyltransferase activity"/>
    <property type="evidence" value="ECO:0007669"/>
    <property type="project" value="UniProtKB-KW"/>
</dbReference>
<keyword evidence="5" id="KW-1185">Reference proteome</keyword>
<dbReference type="Gene3D" id="3.90.550.10">
    <property type="entry name" value="Spore Coat Polysaccharide Biosynthesis Protein SpsA, Chain A"/>
    <property type="match status" value="1"/>
</dbReference>
<gene>
    <name evidence="4" type="ORF">QVZ43_15945</name>
</gene>
<dbReference type="InterPro" id="IPR029044">
    <property type="entry name" value="Nucleotide-diphossugar_trans"/>
</dbReference>
<dbReference type="EC" id="2.4.-.-" evidence="4"/>
<dbReference type="EMBL" id="JAUMIS010000003">
    <property type="protein sequence ID" value="MDO3723209.1"/>
    <property type="molecule type" value="Genomic_DNA"/>
</dbReference>
<comment type="caution">
    <text evidence="4">The sequence shown here is derived from an EMBL/GenBank/DDBJ whole genome shotgun (WGS) entry which is preliminary data.</text>
</comment>
<evidence type="ECO:0000313" key="4">
    <source>
        <dbReference type="EMBL" id="MDO3723209.1"/>
    </source>
</evidence>
<evidence type="ECO:0000256" key="2">
    <source>
        <dbReference type="ARBA" id="ARBA00022679"/>
    </source>
</evidence>
<organism evidence="4 5">
    <name type="scientific">Marinobacter suaedae</name>
    <dbReference type="NCBI Taxonomy" id="3057675"/>
    <lineage>
        <taxon>Bacteria</taxon>
        <taxon>Pseudomonadati</taxon>
        <taxon>Pseudomonadota</taxon>
        <taxon>Gammaproteobacteria</taxon>
        <taxon>Pseudomonadales</taxon>
        <taxon>Marinobacteraceae</taxon>
        <taxon>Marinobacter</taxon>
    </lineage>
</organism>
<feature type="domain" description="Glycosyltransferase 2-like" evidence="3">
    <location>
        <begin position="6"/>
        <end position="163"/>
    </location>
</feature>
<keyword evidence="1 4" id="KW-0328">Glycosyltransferase</keyword>
<keyword evidence="2 4" id="KW-0808">Transferase</keyword>
<dbReference type="PANTHER" id="PTHR22916">
    <property type="entry name" value="GLYCOSYLTRANSFERASE"/>
    <property type="match status" value="1"/>
</dbReference>
<dbReference type="RefSeq" id="WP_302910713.1">
    <property type="nucleotide sequence ID" value="NZ_JAUMIS010000003.1"/>
</dbReference>
<accession>A0ABT8W4N9</accession>
<sequence length="298" mass="34430">MNPLVSILIPVYNVAPYLREALDSIVNQSYENLEIIIINDGSTDNSLEIAEEYERDARVSIFSQPNRGLSGARNKGVELATGKYIYYFDSDDILELNAIEDCVKVMEESDLDIIAFSASTFGDIDFKGKTYHRENTDIMTGKAFLEKYIATPSYFCSACNYLCKKTVVTNNCITFIDRIPHEDETYTFDIFYHAGRVKSISSRYFKRRYRAGSIMTSRKSERNAIALLKVHRHFVEHYSDFAPGRYQIKKFTRRISQVIMKNNLPYSVMHGFDFSIPLRYRVKYAPKRFISALFNLKG</sequence>
<proteinExistence type="predicted"/>
<dbReference type="Proteomes" id="UP001168640">
    <property type="component" value="Unassembled WGS sequence"/>
</dbReference>
<protein>
    <submittedName>
        <fullName evidence="4">Glycosyltransferase family 2 protein</fullName>
        <ecNumber evidence="4">2.4.-.-</ecNumber>
    </submittedName>
</protein>
<dbReference type="PANTHER" id="PTHR22916:SF51">
    <property type="entry name" value="GLYCOSYLTRANSFERASE EPSH-RELATED"/>
    <property type="match status" value="1"/>
</dbReference>
<reference evidence="4" key="1">
    <citation type="submission" date="2023-07" db="EMBL/GenBank/DDBJ databases">
        <title>Marinobacter sp. chi1 genome sequencing and assembly.</title>
        <authorList>
            <person name="Park S."/>
        </authorList>
    </citation>
    <scope>NUCLEOTIDE SEQUENCE</scope>
    <source>
        <strain evidence="4">Chi1</strain>
    </source>
</reference>
<evidence type="ECO:0000256" key="1">
    <source>
        <dbReference type="ARBA" id="ARBA00022676"/>
    </source>
</evidence>
<dbReference type="SUPFAM" id="SSF53448">
    <property type="entry name" value="Nucleotide-diphospho-sugar transferases"/>
    <property type="match status" value="1"/>
</dbReference>
<dbReference type="CDD" id="cd00761">
    <property type="entry name" value="Glyco_tranf_GTA_type"/>
    <property type="match status" value="1"/>
</dbReference>